<evidence type="ECO:0000313" key="2">
    <source>
        <dbReference type="Proteomes" id="UP000653472"/>
    </source>
</evidence>
<accession>A0A969W9G5</accession>
<proteinExistence type="predicted"/>
<organism evidence="1 2">
    <name type="scientific">Solimonas marina</name>
    <dbReference type="NCBI Taxonomy" id="2714601"/>
    <lineage>
        <taxon>Bacteria</taxon>
        <taxon>Pseudomonadati</taxon>
        <taxon>Pseudomonadota</taxon>
        <taxon>Gammaproteobacteria</taxon>
        <taxon>Nevskiales</taxon>
        <taxon>Nevskiaceae</taxon>
        <taxon>Solimonas</taxon>
    </lineage>
</organism>
<protein>
    <recommendedName>
        <fullName evidence="3">ACT domain-containing protein</fullName>
    </recommendedName>
</protein>
<dbReference type="EMBL" id="JAAVXB010000006">
    <property type="protein sequence ID" value="NKF23102.1"/>
    <property type="molecule type" value="Genomic_DNA"/>
</dbReference>
<keyword evidence="2" id="KW-1185">Reference proteome</keyword>
<dbReference type="SUPFAM" id="SSF55021">
    <property type="entry name" value="ACT-like"/>
    <property type="match status" value="1"/>
</dbReference>
<evidence type="ECO:0000313" key="1">
    <source>
        <dbReference type="EMBL" id="NKF23102.1"/>
    </source>
</evidence>
<name>A0A969W9G5_9GAMM</name>
<reference evidence="1" key="1">
    <citation type="submission" date="2020-03" db="EMBL/GenBank/DDBJ databases">
        <title>Solimonas marina sp. nov., isolated from deep seawater of the Pacific Ocean.</title>
        <authorList>
            <person name="Liu X."/>
            <person name="Lai Q."/>
            <person name="Sun F."/>
            <person name="Gai Y."/>
            <person name="Li G."/>
            <person name="Shao Z."/>
        </authorList>
    </citation>
    <scope>NUCLEOTIDE SEQUENCE</scope>
    <source>
        <strain evidence="1">C16B3</strain>
    </source>
</reference>
<dbReference type="Proteomes" id="UP000653472">
    <property type="component" value="Unassembled WGS sequence"/>
</dbReference>
<dbReference type="AlphaFoldDB" id="A0A969W9G5"/>
<comment type="caution">
    <text evidence="1">The sequence shown here is derived from an EMBL/GenBank/DDBJ whole genome shotgun (WGS) entry which is preliminary data.</text>
</comment>
<gene>
    <name evidence="1" type="ORF">G7Y82_12315</name>
</gene>
<dbReference type="InterPro" id="IPR045865">
    <property type="entry name" value="ACT-like_dom_sf"/>
</dbReference>
<sequence length="146" mass="15989">MTESNMRHVVYVAEVADRPGTVHAIAAVFAHRGLSMRALIADASRQPARILVPFIGSERQCTMVEQVIARLHHVRDLRVLPADAPELRASAVCSLATPPPDLPGIDIHAAGDRWVLSGSYGDIERAIEQLRRDDTLLDVFHTVAVL</sequence>
<evidence type="ECO:0008006" key="3">
    <source>
        <dbReference type="Google" id="ProtNLM"/>
    </source>
</evidence>
<dbReference type="RefSeq" id="WP_168148425.1">
    <property type="nucleotide sequence ID" value="NZ_JAAVXB010000006.1"/>
</dbReference>